<feature type="transmembrane region" description="Helical" evidence="8">
    <location>
        <begin position="67"/>
        <end position="90"/>
    </location>
</feature>
<dbReference type="InterPro" id="IPR052017">
    <property type="entry name" value="TSUP"/>
</dbReference>
<dbReference type="Proteomes" id="UP000298050">
    <property type="component" value="Unassembled WGS sequence"/>
</dbReference>
<comment type="subcellular location">
    <subcellularLocation>
        <location evidence="1 8">Cell membrane</location>
        <topology evidence="1 8">Multi-pass membrane protein</topology>
    </subcellularLocation>
</comment>
<evidence type="ECO:0000256" key="2">
    <source>
        <dbReference type="ARBA" id="ARBA00009142"/>
    </source>
</evidence>
<keyword evidence="4 8" id="KW-1003">Cell membrane</keyword>
<dbReference type="PANTHER" id="PTHR30269">
    <property type="entry name" value="TRANSMEMBRANE PROTEIN YFCA"/>
    <property type="match status" value="1"/>
</dbReference>
<feature type="transmembrane region" description="Helical" evidence="8">
    <location>
        <begin position="97"/>
        <end position="114"/>
    </location>
</feature>
<keyword evidence="6 8" id="KW-1133">Transmembrane helix</keyword>
<evidence type="ECO:0000256" key="4">
    <source>
        <dbReference type="ARBA" id="ARBA00022475"/>
    </source>
</evidence>
<dbReference type="InterPro" id="IPR002781">
    <property type="entry name" value="TM_pro_TauE-like"/>
</dbReference>
<name>A0A4Z0LX18_9GAMM</name>
<proteinExistence type="inferred from homology"/>
<feature type="transmembrane region" description="Helical" evidence="8">
    <location>
        <begin position="7"/>
        <end position="33"/>
    </location>
</feature>
<dbReference type="GO" id="GO:0005886">
    <property type="term" value="C:plasma membrane"/>
    <property type="evidence" value="ECO:0007669"/>
    <property type="project" value="UniProtKB-SubCell"/>
</dbReference>
<dbReference type="AlphaFoldDB" id="A0A4Z0LX18"/>
<feature type="transmembrane region" description="Helical" evidence="8">
    <location>
        <begin position="160"/>
        <end position="182"/>
    </location>
</feature>
<feature type="transmembrane region" description="Helical" evidence="8">
    <location>
        <begin position="126"/>
        <end position="148"/>
    </location>
</feature>
<keyword evidence="10" id="KW-1185">Reference proteome</keyword>
<protein>
    <recommendedName>
        <fullName evidence="8">Probable membrane transporter protein</fullName>
    </recommendedName>
</protein>
<reference evidence="9 10" key="1">
    <citation type="submission" date="2019-04" db="EMBL/GenBank/DDBJ databases">
        <title>Taxonomy of novel Haliea sp. from mangrove soil of West Coast of India.</title>
        <authorList>
            <person name="Verma A."/>
            <person name="Kumar P."/>
            <person name="Krishnamurthi S."/>
        </authorList>
    </citation>
    <scope>NUCLEOTIDE SEQUENCE [LARGE SCALE GENOMIC DNA]</scope>
    <source>
        <strain evidence="9 10">SAOS-164</strain>
    </source>
</reference>
<dbReference type="EMBL" id="SRLE01000012">
    <property type="protein sequence ID" value="TGD71943.1"/>
    <property type="molecule type" value="Genomic_DNA"/>
</dbReference>
<dbReference type="PROSITE" id="PS51257">
    <property type="entry name" value="PROKAR_LIPOPROTEIN"/>
    <property type="match status" value="1"/>
</dbReference>
<evidence type="ECO:0000313" key="9">
    <source>
        <dbReference type="EMBL" id="TGD71943.1"/>
    </source>
</evidence>
<feature type="transmembrane region" description="Helical" evidence="8">
    <location>
        <begin position="222"/>
        <end position="241"/>
    </location>
</feature>
<comment type="similarity">
    <text evidence="2 8">Belongs to the 4-toluene sulfonate uptake permease (TSUP) (TC 2.A.102) family.</text>
</comment>
<organism evidence="9 10">
    <name type="scientific">Mangrovimicrobium sediminis</name>
    <dbReference type="NCBI Taxonomy" id="2562682"/>
    <lineage>
        <taxon>Bacteria</taxon>
        <taxon>Pseudomonadati</taxon>
        <taxon>Pseudomonadota</taxon>
        <taxon>Gammaproteobacteria</taxon>
        <taxon>Cellvibrionales</taxon>
        <taxon>Halieaceae</taxon>
        <taxon>Mangrovimicrobium</taxon>
    </lineage>
</organism>
<comment type="caution">
    <text evidence="9">The sequence shown here is derived from an EMBL/GenBank/DDBJ whole genome shotgun (WGS) entry which is preliminary data.</text>
</comment>
<keyword evidence="7 8" id="KW-0472">Membrane</keyword>
<evidence type="ECO:0000256" key="1">
    <source>
        <dbReference type="ARBA" id="ARBA00004651"/>
    </source>
</evidence>
<keyword evidence="3" id="KW-0813">Transport</keyword>
<gene>
    <name evidence="9" type="ORF">E4634_17705</name>
</gene>
<evidence type="ECO:0000256" key="6">
    <source>
        <dbReference type="ARBA" id="ARBA00022989"/>
    </source>
</evidence>
<sequence>MRMPVEYLLVPIAFLTSTLTGVIGMGGGVLLLACMPGLLPVAAIFPLHAATQLASNATRALFGWREIQWSIVAPVALGAALGAVLGGSVYGSLNLHWLPAIVGVLILLITWVPLPSLPGAGRWSLVLLGLYQTGLGMLAGATGPLGAAVLARRNPRRDWVVVNTGVYMVISHVFRLFAFTAIGFSFAGWWPLLLALITAVSVGSWVGTRLRHSVPQMDFRRWFRLLVSLLALRMIALPLLGD</sequence>
<dbReference type="Pfam" id="PF01925">
    <property type="entry name" value="TauE"/>
    <property type="match status" value="1"/>
</dbReference>
<evidence type="ECO:0000256" key="8">
    <source>
        <dbReference type="RuleBase" id="RU363041"/>
    </source>
</evidence>
<evidence type="ECO:0000256" key="3">
    <source>
        <dbReference type="ARBA" id="ARBA00022448"/>
    </source>
</evidence>
<evidence type="ECO:0000313" key="10">
    <source>
        <dbReference type="Proteomes" id="UP000298050"/>
    </source>
</evidence>
<accession>A0A4Z0LX18</accession>
<dbReference type="PANTHER" id="PTHR30269:SF37">
    <property type="entry name" value="MEMBRANE TRANSPORTER PROTEIN"/>
    <property type="match status" value="1"/>
</dbReference>
<evidence type="ECO:0000256" key="5">
    <source>
        <dbReference type="ARBA" id="ARBA00022692"/>
    </source>
</evidence>
<dbReference type="OrthoDB" id="6197550at2"/>
<keyword evidence="5 8" id="KW-0812">Transmembrane</keyword>
<evidence type="ECO:0000256" key="7">
    <source>
        <dbReference type="ARBA" id="ARBA00023136"/>
    </source>
</evidence>
<feature type="transmembrane region" description="Helical" evidence="8">
    <location>
        <begin position="188"/>
        <end position="210"/>
    </location>
</feature>